<gene>
    <name evidence="2" type="ORF">E2C01_059377</name>
</gene>
<organism evidence="2 3">
    <name type="scientific">Portunus trituberculatus</name>
    <name type="common">Swimming crab</name>
    <name type="synonym">Neptunus trituberculatus</name>
    <dbReference type="NCBI Taxonomy" id="210409"/>
    <lineage>
        <taxon>Eukaryota</taxon>
        <taxon>Metazoa</taxon>
        <taxon>Ecdysozoa</taxon>
        <taxon>Arthropoda</taxon>
        <taxon>Crustacea</taxon>
        <taxon>Multicrustacea</taxon>
        <taxon>Malacostraca</taxon>
        <taxon>Eumalacostraca</taxon>
        <taxon>Eucarida</taxon>
        <taxon>Decapoda</taxon>
        <taxon>Pleocyemata</taxon>
        <taxon>Brachyura</taxon>
        <taxon>Eubrachyura</taxon>
        <taxon>Portunoidea</taxon>
        <taxon>Portunidae</taxon>
        <taxon>Portuninae</taxon>
        <taxon>Portunus</taxon>
    </lineage>
</organism>
<dbReference type="EMBL" id="VSRR010023113">
    <property type="protein sequence ID" value="MPC65244.1"/>
    <property type="molecule type" value="Genomic_DNA"/>
</dbReference>
<evidence type="ECO:0000256" key="1">
    <source>
        <dbReference type="SAM" id="MobiDB-lite"/>
    </source>
</evidence>
<feature type="region of interest" description="Disordered" evidence="1">
    <location>
        <begin position="1"/>
        <end position="57"/>
    </location>
</feature>
<evidence type="ECO:0000313" key="3">
    <source>
        <dbReference type="Proteomes" id="UP000324222"/>
    </source>
</evidence>
<proteinExistence type="predicted"/>
<reference evidence="2 3" key="1">
    <citation type="submission" date="2019-05" db="EMBL/GenBank/DDBJ databases">
        <title>Another draft genome of Portunus trituberculatus and its Hox gene families provides insights of decapod evolution.</title>
        <authorList>
            <person name="Jeong J.-H."/>
            <person name="Song I."/>
            <person name="Kim S."/>
            <person name="Choi T."/>
            <person name="Kim D."/>
            <person name="Ryu S."/>
            <person name="Kim W."/>
        </authorList>
    </citation>
    <scope>NUCLEOTIDE SEQUENCE [LARGE SCALE GENOMIC DNA]</scope>
    <source>
        <tissue evidence="2">Muscle</tissue>
    </source>
</reference>
<protein>
    <submittedName>
        <fullName evidence="2">Uncharacterized protein</fullName>
    </submittedName>
</protein>
<accession>A0A5B7H8X0</accession>
<comment type="caution">
    <text evidence="2">The sequence shown here is derived from an EMBL/GenBank/DDBJ whole genome shotgun (WGS) entry which is preliminary data.</text>
</comment>
<feature type="compositionally biased region" description="Low complexity" evidence="1">
    <location>
        <begin position="1"/>
        <end position="11"/>
    </location>
</feature>
<dbReference type="Proteomes" id="UP000324222">
    <property type="component" value="Unassembled WGS sequence"/>
</dbReference>
<sequence>MSCSRNNNNNNDIRQLDLLETRDKGSYTVNKETPPLQRRPSVPPAPPHTTPPRPGTL</sequence>
<dbReference type="AlphaFoldDB" id="A0A5B7H8X0"/>
<keyword evidence="3" id="KW-1185">Reference proteome</keyword>
<feature type="compositionally biased region" description="Pro residues" evidence="1">
    <location>
        <begin position="41"/>
        <end position="57"/>
    </location>
</feature>
<evidence type="ECO:0000313" key="2">
    <source>
        <dbReference type="EMBL" id="MPC65244.1"/>
    </source>
</evidence>
<name>A0A5B7H8X0_PORTR</name>
<feature type="compositionally biased region" description="Basic and acidic residues" evidence="1">
    <location>
        <begin position="14"/>
        <end position="25"/>
    </location>
</feature>